<feature type="domain" description="Serine aminopeptidase S33" evidence="1">
    <location>
        <begin position="53"/>
        <end position="180"/>
    </location>
</feature>
<dbReference type="SUPFAM" id="SSF53474">
    <property type="entry name" value="alpha/beta-Hydrolases"/>
    <property type="match status" value="1"/>
</dbReference>
<accession>A0A0J7J1D5</accession>
<name>A0A0J7J1D5_9FLAO</name>
<organism evidence="2 3">
    <name type="scientific">Chryseobacterium koreense CCUG 49689</name>
    <dbReference type="NCBI Taxonomy" id="1304281"/>
    <lineage>
        <taxon>Bacteria</taxon>
        <taxon>Pseudomonadati</taxon>
        <taxon>Bacteroidota</taxon>
        <taxon>Flavobacteriia</taxon>
        <taxon>Flavobacteriales</taxon>
        <taxon>Weeksellaceae</taxon>
        <taxon>Chryseobacterium group</taxon>
        <taxon>Chryseobacterium</taxon>
    </lineage>
</organism>
<gene>
    <name evidence="2" type="ORF">ACM44_04360</name>
</gene>
<sequence>MSELMKYFQEKVVFLPKVLADEHQFDFGENFEEHLLETPFGGKINILHFKIKKPKGVILYFHGNADNLHRWGKIAMKFTKFHYDVLVMDYRGYGKSTGPRNENFLYSDAQSFYDFAKENYDEENIVVYGRSLGGAFATKVAGENQPKMVILEATFFNLQDIVNRWLPVKVTDKVSPKMTYHFLSNENILKVKVPLYQFHGTKDLMVPMKSGKKLFRAFENSSPNVEKKFIEIKGGTHDDLVNYEEFREELKKILK</sequence>
<keyword evidence="3" id="KW-1185">Reference proteome</keyword>
<dbReference type="PANTHER" id="PTHR12277">
    <property type="entry name" value="ALPHA/BETA HYDROLASE DOMAIN-CONTAINING PROTEIN"/>
    <property type="match status" value="1"/>
</dbReference>
<evidence type="ECO:0000313" key="3">
    <source>
        <dbReference type="Proteomes" id="UP000035900"/>
    </source>
</evidence>
<dbReference type="AlphaFoldDB" id="A0A0J7J1D5"/>
<protein>
    <recommendedName>
        <fullName evidence="1">Serine aminopeptidase S33 domain-containing protein</fullName>
    </recommendedName>
</protein>
<comment type="caution">
    <text evidence="2">The sequence shown here is derived from an EMBL/GenBank/DDBJ whole genome shotgun (WGS) entry which is preliminary data.</text>
</comment>
<dbReference type="EMBL" id="LFNG01000005">
    <property type="protein sequence ID" value="KMQ71876.1"/>
    <property type="molecule type" value="Genomic_DNA"/>
</dbReference>
<dbReference type="PANTHER" id="PTHR12277:SF81">
    <property type="entry name" value="PROTEIN ABHD13"/>
    <property type="match status" value="1"/>
</dbReference>
<dbReference type="STRING" id="1304281.ACM44_04360"/>
<evidence type="ECO:0000259" key="1">
    <source>
        <dbReference type="Pfam" id="PF12146"/>
    </source>
</evidence>
<dbReference type="Pfam" id="PF12146">
    <property type="entry name" value="Hydrolase_4"/>
    <property type="match status" value="1"/>
</dbReference>
<dbReference type="InterPro" id="IPR029058">
    <property type="entry name" value="AB_hydrolase_fold"/>
</dbReference>
<dbReference type="Proteomes" id="UP000035900">
    <property type="component" value="Unassembled WGS sequence"/>
</dbReference>
<dbReference type="PATRIC" id="fig|1304281.5.peg.941"/>
<reference evidence="2 3" key="1">
    <citation type="journal article" date="2004" name="Int. J. Syst. Evol. Microbiol.">
        <title>Kaistella koreensis gen. nov., sp. nov., a novel member of the Chryseobacterium-Bergeyella-Riemerella branch.</title>
        <authorList>
            <person name="Kim M.K."/>
            <person name="Im W.T."/>
            <person name="Shin Y.K."/>
            <person name="Lim J.H."/>
            <person name="Kim S.H."/>
            <person name="Lee B.C."/>
            <person name="Park M.Y."/>
            <person name="Lee K.Y."/>
            <person name="Lee S.T."/>
        </authorList>
    </citation>
    <scope>NUCLEOTIDE SEQUENCE [LARGE SCALE GENOMIC DNA]</scope>
    <source>
        <strain evidence="2 3">CCUG 49689</strain>
    </source>
</reference>
<dbReference type="Gene3D" id="3.40.50.1820">
    <property type="entry name" value="alpha/beta hydrolase"/>
    <property type="match status" value="1"/>
</dbReference>
<dbReference type="RefSeq" id="WP_048498843.1">
    <property type="nucleotide sequence ID" value="NZ_LFNG01000005.1"/>
</dbReference>
<evidence type="ECO:0000313" key="2">
    <source>
        <dbReference type="EMBL" id="KMQ71876.1"/>
    </source>
</evidence>
<proteinExistence type="predicted"/>
<dbReference type="InterPro" id="IPR022742">
    <property type="entry name" value="Hydrolase_4"/>
</dbReference>
<dbReference type="OrthoDB" id="9777090at2"/>